<comment type="function">
    <text evidence="15">Plays a critical role in recombination and DNA repair. Helps process Holliday junction intermediates to mature products by catalyzing branch migration. Has replication fork regression activity, unwinds stalled or blocked replication forks to make a HJ that can be resolved. Has a DNA unwinding activity characteristic of a DNA helicase with 3'-5' polarity.</text>
</comment>
<evidence type="ECO:0000256" key="5">
    <source>
        <dbReference type="ARBA" id="ARBA00022801"/>
    </source>
</evidence>
<dbReference type="Pfam" id="PF00271">
    <property type="entry name" value="Helicase_C"/>
    <property type="match status" value="1"/>
</dbReference>
<evidence type="ECO:0000256" key="11">
    <source>
        <dbReference type="ARBA" id="ARBA00023235"/>
    </source>
</evidence>
<comment type="catalytic activity">
    <reaction evidence="14 15">
        <text>ATP + H2O = ADP + phosphate + H(+)</text>
        <dbReference type="Rhea" id="RHEA:13065"/>
        <dbReference type="ChEBI" id="CHEBI:15377"/>
        <dbReference type="ChEBI" id="CHEBI:15378"/>
        <dbReference type="ChEBI" id="CHEBI:30616"/>
        <dbReference type="ChEBI" id="CHEBI:43474"/>
        <dbReference type="ChEBI" id="CHEBI:456216"/>
        <dbReference type="EC" id="5.6.2.4"/>
    </reaction>
</comment>
<evidence type="ECO:0000313" key="19">
    <source>
        <dbReference type="Proteomes" id="UP000321168"/>
    </source>
</evidence>
<keyword evidence="7 15" id="KW-0067">ATP-binding</keyword>
<feature type="domain" description="Helicase ATP-binding" evidence="16">
    <location>
        <begin position="282"/>
        <end position="444"/>
    </location>
</feature>
<dbReference type="GO" id="GO:0005524">
    <property type="term" value="F:ATP binding"/>
    <property type="evidence" value="ECO:0007669"/>
    <property type="project" value="UniProtKB-KW"/>
</dbReference>
<keyword evidence="5 15" id="KW-0378">Hydrolase</keyword>
<dbReference type="EMBL" id="VORB01000007">
    <property type="protein sequence ID" value="TXC78332.1"/>
    <property type="molecule type" value="Genomic_DNA"/>
</dbReference>
<evidence type="ECO:0000256" key="9">
    <source>
        <dbReference type="ARBA" id="ARBA00023172"/>
    </source>
</evidence>
<dbReference type="Gene3D" id="2.40.50.140">
    <property type="entry name" value="Nucleic acid-binding proteins"/>
    <property type="match status" value="1"/>
</dbReference>
<evidence type="ECO:0000256" key="3">
    <source>
        <dbReference type="ARBA" id="ARBA00022741"/>
    </source>
</evidence>
<comment type="caution">
    <text evidence="18">The sequence shown here is derived from an EMBL/GenBank/DDBJ whole genome shotgun (WGS) entry which is preliminary data.</text>
</comment>
<comment type="similarity">
    <text evidence="1 15">Belongs to the helicase family. RecG subfamily.</text>
</comment>
<dbReference type="SUPFAM" id="SSF52540">
    <property type="entry name" value="P-loop containing nucleoside triphosphate hydrolases"/>
    <property type="match status" value="2"/>
</dbReference>
<keyword evidence="19" id="KW-1185">Reference proteome</keyword>
<evidence type="ECO:0000256" key="4">
    <source>
        <dbReference type="ARBA" id="ARBA00022763"/>
    </source>
</evidence>
<evidence type="ECO:0000256" key="10">
    <source>
        <dbReference type="ARBA" id="ARBA00023204"/>
    </source>
</evidence>
<keyword evidence="8" id="KW-0238">DNA-binding</keyword>
<evidence type="ECO:0000256" key="13">
    <source>
        <dbReference type="ARBA" id="ARBA00034808"/>
    </source>
</evidence>
<accession>A0A5C6UY50</accession>
<dbReference type="RefSeq" id="WP_147014754.1">
    <property type="nucleotide sequence ID" value="NZ_VORB01000007.1"/>
</dbReference>
<name>A0A5C6UY50_9FLAO</name>
<evidence type="ECO:0000256" key="15">
    <source>
        <dbReference type="RuleBase" id="RU363016"/>
    </source>
</evidence>
<organism evidence="18 19">
    <name type="scientific">Luteibaculum oceani</name>
    <dbReference type="NCBI Taxonomy" id="1294296"/>
    <lineage>
        <taxon>Bacteria</taxon>
        <taxon>Pseudomonadati</taxon>
        <taxon>Bacteroidota</taxon>
        <taxon>Flavobacteriia</taxon>
        <taxon>Flavobacteriales</taxon>
        <taxon>Luteibaculaceae</taxon>
        <taxon>Luteibaculum</taxon>
    </lineage>
</organism>
<dbReference type="GO" id="GO:0003677">
    <property type="term" value="F:DNA binding"/>
    <property type="evidence" value="ECO:0007669"/>
    <property type="project" value="UniProtKB-KW"/>
</dbReference>
<reference evidence="18 19" key="1">
    <citation type="submission" date="2019-08" db="EMBL/GenBank/DDBJ databases">
        <title>Genome of Luteibaculum oceani JCM 18817.</title>
        <authorList>
            <person name="Bowman J.P."/>
        </authorList>
    </citation>
    <scope>NUCLEOTIDE SEQUENCE [LARGE SCALE GENOMIC DNA]</scope>
    <source>
        <strain evidence="18 19">JCM 18817</strain>
    </source>
</reference>
<dbReference type="NCBIfam" id="NF008168">
    <property type="entry name" value="PRK10917.2-2"/>
    <property type="match status" value="1"/>
</dbReference>
<proteinExistence type="inferred from homology"/>
<evidence type="ECO:0000313" key="18">
    <source>
        <dbReference type="EMBL" id="TXC78332.1"/>
    </source>
</evidence>
<dbReference type="NCBIfam" id="NF008165">
    <property type="entry name" value="PRK10917.1-3"/>
    <property type="match status" value="1"/>
</dbReference>
<dbReference type="AlphaFoldDB" id="A0A5C6UY50"/>
<keyword evidence="6 15" id="KW-0347">Helicase</keyword>
<dbReference type="PROSITE" id="PS51192">
    <property type="entry name" value="HELICASE_ATP_BIND_1"/>
    <property type="match status" value="1"/>
</dbReference>
<evidence type="ECO:0000256" key="6">
    <source>
        <dbReference type="ARBA" id="ARBA00022806"/>
    </source>
</evidence>
<dbReference type="GO" id="GO:0043138">
    <property type="term" value="F:3'-5' DNA helicase activity"/>
    <property type="evidence" value="ECO:0007669"/>
    <property type="project" value="UniProtKB-EC"/>
</dbReference>
<keyword evidence="3 15" id="KW-0547">Nucleotide-binding</keyword>
<dbReference type="InterPro" id="IPR027417">
    <property type="entry name" value="P-loop_NTPase"/>
</dbReference>
<dbReference type="Pfam" id="PF19833">
    <property type="entry name" value="RecG_dom3_C"/>
    <property type="match status" value="1"/>
</dbReference>
<dbReference type="InterPro" id="IPR011545">
    <property type="entry name" value="DEAD/DEAH_box_helicase_dom"/>
</dbReference>
<protein>
    <recommendedName>
        <fullName evidence="2 15">ATP-dependent DNA helicase RecG</fullName>
        <ecNumber evidence="13 15">5.6.2.4</ecNumber>
    </recommendedName>
</protein>
<keyword evidence="4 15" id="KW-0227">DNA damage</keyword>
<feature type="domain" description="Helicase C-terminal" evidence="17">
    <location>
        <begin position="470"/>
        <end position="630"/>
    </location>
</feature>
<dbReference type="SMART" id="SM00487">
    <property type="entry name" value="DEXDc"/>
    <property type="match status" value="1"/>
</dbReference>
<dbReference type="Gene3D" id="3.40.50.300">
    <property type="entry name" value="P-loop containing nucleotide triphosphate hydrolases"/>
    <property type="match status" value="2"/>
</dbReference>
<dbReference type="GO" id="GO:0016887">
    <property type="term" value="F:ATP hydrolysis activity"/>
    <property type="evidence" value="ECO:0007669"/>
    <property type="project" value="RHEA"/>
</dbReference>
<dbReference type="GO" id="GO:0006281">
    <property type="term" value="P:DNA repair"/>
    <property type="evidence" value="ECO:0007669"/>
    <property type="project" value="UniProtKB-UniRule"/>
</dbReference>
<dbReference type="EC" id="5.6.2.4" evidence="13 15"/>
<dbReference type="SUPFAM" id="SSF50249">
    <property type="entry name" value="Nucleic acid-binding proteins"/>
    <property type="match status" value="1"/>
</dbReference>
<dbReference type="SMART" id="SM00490">
    <property type="entry name" value="HELICc"/>
    <property type="match status" value="1"/>
</dbReference>
<dbReference type="CDD" id="cd04488">
    <property type="entry name" value="RecG_wedge_OBF"/>
    <property type="match status" value="1"/>
</dbReference>
<dbReference type="Pfam" id="PF00270">
    <property type="entry name" value="DEAD"/>
    <property type="match status" value="1"/>
</dbReference>
<dbReference type="InterPro" id="IPR001650">
    <property type="entry name" value="Helicase_C-like"/>
</dbReference>
<evidence type="ECO:0000256" key="2">
    <source>
        <dbReference type="ARBA" id="ARBA00017846"/>
    </source>
</evidence>
<dbReference type="Proteomes" id="UP000321168">
    <property type="component" value="Unassembled WGS sequence"/>
</dbReference>
<dbReference type="InterPro" id="IPR014001">
    <property type="entry name" value="Helicase_ATP-bd"/>
</dbReference>
<evidence type="ECO:0000259" key="17">
    <source>
        <dbReference type="PROSITE" id="PS51194"/>
    </source>
</evidence>
<dbReference type="InterPro" id="IPR047112">
    <property type="entry name" value="RecG/Mfd"/>
</dbReference>
<sequence>MLNLDTDITYLKGLGPERASTLKKELELFSARQLFAHFPFRYIDRSAIVSIGDIHSEDAFIQVKGRLGQVKEIGAGRKKRLEALLTDDSGVCKLIWFKGLKWVKPSLITGKNFVVFGKPQRFGATYSFAHPEITPEEKFQVSVQAFEPVYSSTELLGKKGLHSKGIHKIIKQNLPEFLNQYLENLPSELIHKYKLLSRAEAMRGIHLPRNMNEVKAAKRRLKFEELFLLQTFLLYKKLITLNHNKGAVFSEVGNYFNRFYKEVLPFELTNAQKRVLKEIRVHTRDGKQMNRLVQGDVGSGKTIVALMAMLLGIDNGTQACLMAPTEILARQHFLGIQKLVEPLGLGVALLTGAVKGAERKKILADTKSGELKILIGTHALIEDKVSFGNLGIAVIDEQHRFGVAQRAKLWAKNNPSPHVLVMTATPIPRTLAMTLYSDLEISVIDELPPGRKPIKTLHKRDSHREWVFGFMEQEIKKGRQVYVVYPLIEESESMDYKDLMDGYESITRRFQPPAYQISIVHGKMKPEDKEWEMQRFKTGITQILVATTVIEVGVDVPNASVMVIESAERFGLAQLHQLRGRVGRGAEQSFCILMSSNKLSANSKKRLSTMVETQDGFKIAEVDLELRGSGEIMGTRQSGDSDLKLADLVYDANMLAVAREEAKNIVEFDPNLEMKENQALKMELKRRYADKLIWSKIS</sequence>
<dbReference type="GO" id="GO:0006310">
    <property type="term" value="P:DNA recombination"/>
    <property type="evidence" value="ECO:0007669"/>
    <property type="project" value="UniProtKB-UniRule"/>
</dbReference>
<evidence type="ECO:0000259" key="16">
    <source>
        <dbReference type="PROSITE" id="PS51192"/>
    </source>
</evidence>
<evidence type="ECO:0000256" key="12">
    <source>
        <dbReference type="ARBA" id="ARBA00034617"/>
    </source>
</evidence>
<evidence type="ECO:0000256" key="14">
    <source>
        <dbReference type="ARBA" id="ARBA00048988"/>
    </source>
</evidence>
<keyword evidence="10 15" id="KW-0234">DNA repair</keyword>
<evidence type="ECO:0000256" key="8">
    <source>
        <dbReference type="ARBA" id="ARBA00023125"/>
    </source>
</evidence>
<dbReference type="PROSITE" id="PS51194">
    <property type="entry name" value="HELICASE_CTER"/>
    <property type="match status" value="1"/>
</dbReference>
<evidence type="ECO:0000256" key="1">
    <source>
        <dbReference type="ARBA" id="ARBA00007504"/>
    </source>
</evidence>
<dbReference type="NCBIfam" id="TIGR00643">
    <property type="entry name" value="recG"/>
    <property type="match status" value="1"/>
</dbReference>
<dbReference type="InterPro" id="IPR012340">
    <property type="entry name" value="NA-bd_OB-fold"/>
</dbReference>
<dbReference type="InterPro" id="IPR004609">
    <property type="entry name" value="ATP-dep_DNA_helicase_RecG"/>
</dbReference>
<dbReference type="InterPro" id="IPR033454">
    <property type="entry name" value="RecG_wedge"/>
</dbReference>
<dbReference type="PANTHER" id="PTHR47964:SF1">
    <property type="entry name" value="ATP-DEPENDENT DNA HELICASE HOMOLOG RECG, CHLOROPLASTIC"/>
    <property type="match status" value="1"/>
</dbReference>
<gene>
    <name evidence="18" type="primary">recG</name>
    <name evidence="18" type="ORF">FRX97_08360</name>
</gene>
<dbReference type="OrthoDB" id="9804325at2"/>
<dbReference type="CDD" id="cd17992">
    <property type="entry name" value="DEXHc_RecG"/>
    <property type="match status" value="1"/>
</dbReference>
<evidence type="ECO:0000256" key="7">
    <source>
        <dbReference type="ARBA" id="ARBA00022840"/>
    </source>
</evidence>
<dbReference type="InterPro" id="IPR045562">
    <property type="entry name" value="RecG_dom3_C"/>
</dbReference>
<dbReference type="Pfam" id="PF17191">
    <property type="entry name" value="RecG_wedge"/>
    <property type="match status" value="1"/>
</dbReference>
<comment type="catalytic activity">
    <reaction evidence="12 15">
        <text>Couples ATP hydrolysis with the unwinding of duplex DNA by translocating in the 3'-5' direction.</text>
        <dbReference type="EC" id="5.6.2.4"/>
    </reaction>
</comment>
<dbReference type="PANTHER" id="PTHR47964">
    <property type="entry name" value="ATP-DEPENDENT DNA HELICASE HOMOLOG RECG, CHLOROPLASTIC"/>
    <property type="match status" value="1"/>
</dbReference>
<keyword evidence="11" id="KW-0413">Isomerase</keyword>
<keyword evidence="9 15" id="KW-0233">DNA recombination</keyword>